<keyword evidence="2" id="KW-1185">Reference proteome</keyword>
<gene>
    <name evidence="1" type="ORF">SCALOS_LOCUS5821</name>
</gene>
<protein>
    <submittedName>
        <fullName evidence="1">7944_t:CDS:1</fullName>
    </submittedName>
</protein>
<proteinExistence type="predicted"/>
<accession>A0ACA9MA60</accession>
<reference evidence="1" key="1">
    <citation type="submission" date="2021-06" db="EMBL/GenBank/DDBJ databases">
        <authorList>
            <person name="Kallberg Y."/>
            <person name="Tangrot J."/>
            <person name="Rosling A."/>
        </authorList>
    </citation>
    <scope>NUCLEOTIDE SEQUENCE</scope>
    <source>
        <strain evidence="1">AU212A</strain>
    </source>
</reference>
<dbReference type="EMBL" id="CAJVPM010010094">
    <property type="protein sequence ID" value="CAG8570119.1"/>
    <property type="molecule type" value="Genomic_DNA"/>
</dbReference>
<evidence type="ECO:0000313" key="2">
    <source>
        <dbReference type="Proteomes" id="UP000789860"/>
    </source>
</evidence>
<comment type="caution">
    <text evidence="1">The sequence shown here is derived from an EMBL/GenBank/DDBJ whole genome shotgun (WGS) entry which is preliminary data.</text>
</comment>
<sequence length="49" mass="6104">DKEKDERDKKIRELEKKVKEYENFLEMKEVDVVYEMMMGYKNSVEKKEN</sequence>
<feature type="non-terminal residue" evidence="1">
    <location>
        <position position="1"/>
    </location>
</feature>
<organism evidence="1 2">
    <name type="scientific">Scutellospora calospora</name>
    <dbReference type="NCBI Taxonomy" id="85575"/>
    <lineage>
        <taxon>Eukaryota</taxon>
        <taxon>Fungi</taxon>
        <taxon>Fungi incertae sedis</taxon>
        <taxon>Mucoromycota</taxon>
        <taxon>Glomeromycotina</taxon>
        <taxon>Glomeromycetes</taxon>
        <taxon>Diversisporales</taxon>
        <taxon>Gigasporaceae</taxon>
        <taxon>Scutellospora</taxon>
    </lineage>
</organism>
<evidence type="ECO:0000313" key="1">
    <source>
        <dbReference type="EMBL" id="CAG8570119.1"/>
    </source>
</evidence>
<dbReference type="Proteomes" id="UP000789860">
    <property type="component" value="Unassembled WGS sequence"/>
</dbReference>
<name>A0ACA9MA60_9GLOM</name>